<dbReference type="OrthoDB" id="2261376at2759"/>
<name>A0A9N8L187_CHRIL</name>
<protein>
    <submittedName>
        <fullName evidence="2">Uncharacterized protein</fullName>
    </submittedName>
</protein>
<feature type="transmembrane region" description="Helical" evidence="1">
    <location>
        <begin position="46"/>
        <end position="66"/>
    </location>
</feature>
<reference evidence="2" key="1">
    <citation type="submission" date="2021-12" db="EMBL/GenBank/DDBJ databases">
        <authorList>
            <person name="King R."/>
        </authorList>
    </citation>
    <scope>NUCLEOTIDE SEQUENCE</scope>
</reference>
<keyword evidence="3" id="KW-1185">Reference proteome</keyword>
<proteinExistence type="predicted"/>
<dbReference type="AlphaFoldDB" id="A0A9N8L187"/>
<accession>A0A9N8L187</accession>
<evidence type="ECO:0000313" key="3">
    <source>
        <dbReference type="Proteomes" id="UP001154114"/>
    </source>
</evidence>
<evidence type="ECO:0000256" key="1">
    <source>
        <dbReference type="SAM" id="Phobius"/>
    </source>
</evidence>
<sequence length="162" mass="18780">MYHSKDYECEMTVLKEEPLEKKDGEDIVLEKIFSKFRPLGPYYMRLMPLLIFACMSNALYCMNYVFAVVMVDYRCKYAACANSTSWSQLAQNLTLDTCHKYSLSDNNGTCSIDSYNVSNYQDCKEWTYDDPLSFVADKPTPTVRLPVNRTEARLRSGETEIY</sequence>
<keyword evidence="1" id="KW-0472">Membrane</keyword>
<dbReference type="Proteomes" id="UP001154114">
    <property type="component" value="Chromosome 9"/>
</dbReference>
<keyword evidence="1" id="KW-0812">Transmembrane</keyword>
<keyword evidence="1" id="KW-1133">Transmembrane helix</keyword>
<gene>
    <name evidence="2" type="ORF">CINC_LOCUS13300</name>
</gene>
<dbReference type="EMBL" id="LR824012">
    <property type="protein sequence ID" value="CAD0199029.1"/>
    <property type="molecule type" value="Genomic_DNA"/>
</dbReference>
<evidence type="ECO:0000313" key="2">
    <source>
        <dbReference type="EMBL" id="CAD0199029.1"/>
    </source>
</evidence>
<organism evidence="2 3">
    <name type="scientific">Chrysodeixis includens</name>
    <name type="common">Soybean looper</name>
    <name type="synonym">Pseudoplusia includens</name>
    <dbReference type="NCBI Taxonomy" id="689277"/>
    <lineage>
        <taxon>Eukaryota</taxon>
        <taxon>Metazoa</taxon>
        <taxon>Ecdysozoa</taxon>
        <taxon>Arthropoda</taxon>
        <taxon>Hexapoda</taxon>
        <taxon>Insecta</taxon>
        <taxon>Pterygota</taxon>
        <taxon>Neoptera</taxon>
        <taxon>Endopterygota</taxon>
        <taxon>Lepidoptera</taxon>
        <taxon>Glossata</taxon>
        <taxon>Ditrysia</taxon>
        <taxon>Noctuoidea</taxon>
        <taxon>Noctuidae</taxon>
        <taxon>Plusiinae</taxon>
        <taxon>Chrysodeixis</taxon>
    </lineage>
</organism>